<protein>
    <recommendedName>
        <fullName evidence="3">SsrA-binding protein</fullName>
    </recommendedName>
    <alternativeName>
        <fullName evidence="3">Small protein B</fullName>
    </alternativeName>
</protein>
<comment type="similarity">
    <text evidence="3">Belongs to the SmpB family.</text>
</comment>
<keyword evidence="1 3" id="KW-0963">Cytoplasm</keyword>
<evidence type="ECO:0000256" key="2">
    <source>
        <dbReference type="ARBA" id="ARBA00022884"/>
    </source>
</evidence>
<reference evidence="4 5" key="1">
    <citation type="submission" date="2017-09" db="EMBL/GenBank/DDBJ databases">
        <title>Depth-based differentiation of microbial function through sediment-hosted aquifers and enrichment of novel symbionts in the deep terrestrial subsurface.</title>
        <authorList>
            <person name="Probst A.J."/>
            <person name="Ladd B."/>
            <person name="Jarett J.K."/>
            <person name="Geller-Mcgrath D.E."/>
            <person name="Sieber C.M."/>
            <person name="Emerson J.B."/>
            <person name="Anantharaman K."/>
            <person name="Thomas B.C."/>
            <person name="Malmstrom R."/>
            <person name="Stieglmeier M."/>
            <person name="Klingl A."/>
            <person name="Woyke T."/>
            <person name="Ryan C.M."/>
            <person name="Banfield J.F."/>
        </authorList>
    </citation>
    <scope>NUCLEOTIDE SEQUENCE [LARGE SCALE GENOMIC DNA]</scope>
    <source>
        <strain evidence="4">CG23_combo_of_CG06-09_8_20_14_all_54_14</strain>
    </source>
</reference>
<comment type="function">
    <text evidence="3">Required for rescue of stalled ribosomes mediated by trans-translation. Binds to transfer-messenger RNA (tmRNA), required for stable association of tmRNA with ribosomes. tmRNA and SmpB together mimic tRNA shape, replacing the anticodon stem-loop with SmpB. tmRNA is encoded by the ssrA gene; the 2 termini fold to resemble tRNA(Ala) and it encodes a 'tag peptide', a short internal open reading frame. During trans-translation Ala-aminoacylated tmRNA acts like a tRNA, entering the A-site of stalled ribosomes, displacing the stalled mRNA. The ribosome then switches to translate the ORF on the tmRNA; the nascent peptide is terminated with the 'tag peptide' encoded by the tmRNA and targeted for degradation. The ribosome is freed to recommence translation, which seems to be the essential function of trans-translation.</text>
</comment>
<dbReference type="PANTHER" id="PTHR30308:SF2">
    <property type="entry name" value="SSRA-BINDING PROTEIN"/>
    <property type="match status" value="1"/>
</dbReference>
<gene>
    <name evidence="3" type="primary">smpB</name>
    <name evidence="4" type="ORF">COX26_01855</name>
</gene>
<accession>A0A2G9Z9L4</accession>
<dbReference type="NCBIfam" id="NF003843">
    <property type="entry name" value="PRK05422.1"/>
    <property type="match status" value="1"/>
</dbReference>
<dbReference type="HAMAP" id="MF_00023">
    <property type="entry name" value="SmpB"/>
    <property type="match status" value="1"/>
</dbReference>
<comment type="subcellular location">
    <subcellularLocation>
        <location evidence="3">Cytoplasm</location>
    </subcellularLocation>
    <text evidence="3">The tmRNA-SmpB complex associates with stalled 70S ribosomes.</text>
</comment>
<dbReference type="GO" id="GO:0005829">
    <property type="term" value="C:cytosol"/>
    <property type="evidence" value="ECO:0007669"/>
    <property type="project" value="TreeGrafter"/>
</dbReference>
<dbReference type="GO" id="GO:0070930">
    <property type="term" value="P:trans-translation-dependent protein tagging"/>
    <property type="evidence" value="ECO:0007669"/>
    <property type="project" value="TreeGrafter"/>
</dbReference>
<comment type="caution">
    <text evidence="4">The sequence shown here is derived from an EMBL/GenBank/DDBJ whole genome shotgun (WGS) entry which is preliminary data.</text>
</comment>
<dbReference type="Gene3D" id="2.40.280.10">
    <property type="match status" value="1"/>
</dbReference>
<dbReference type="Pfam" id="PF01668">
    <property type="entry name" value="SmpB"/>
    <property type="match status" value="1"/>
</dbReference>
<evidence type="ECO:0000313" key="4">
    <source>
        <dbReference type="EMBL" id="PIP29847.1"/>
    </source>
</evidence>
<dbReference type="NCBIfam" id="TIGR00086">
    <property type="entry name" value="smpB"/>
    <property type="match status" value="1"/>
</dbReference>
<organism evidence="4 5">
    <name type="scientific">Candidatus Jorgensenbacteria bacterium CG23_combo_of_CG06-09_8_20_14_all_54_14</name>
    <dbReference type="NCBI Taxonomy" id="1974595"/>
    <lineage>
        <taxon>Bacteria</taxon>
        <taxon>Candidatus Joergenseniibacteriota</taxon>
    </lineage>
</organism>
<dbReference type="InterPro" id="IPR023620">
    <property type="entry name" value="SmpB"/>
</dbReference>
<dbReference type="CDD" id="cd09294">
    <property type="entry name" value="SmpB"/>
    <property type="match status" value="1"/>
</dbReference>
<dbReference type="InterPro" id="IPR020081">
    <property type="entry name" value="SsrA-bd_prot_CS"/>
</dbReference>
<dbReference type="EMBL" id="PCRZ01000032">
    <property type="protein sequence ID" value="PIP29847.1"/>
    <property type="molecule type" value="Genomic_DNA"/>
</dbReference>
<evidence type="ECO:0000256" key="1">
    <source>
        <dbReference type="ARBA" id="ARBA00022490"/>
    </source>
</evidence>
<dbReference type="AlphaFoldDB" id="A0A2G9Z9L4"/>
<proteinExistence type="inferred from homology"/>
<dbReference type="PROSITE" id="PS01317">
    <property type="entry name" value="SSRP"/>
    <property type="match status" value="1"/>
</dbReference>
<dbReference type="PANTHER" id="PTHR30308">
    <property type="entry name" value="TMRNA-BINDING COMPONENT OF TRANS-TRANSLATION TAGGING COMPLEX"/>
    <property type="match status" value="1"/>
</dbReference>
<sequence length="145" mass="16459">MSELAVNRRATFDYEIFEKFEAGIELKGFEVKSVAAGRANLAGAHAIIRNGEAWLVNLDIPPYQPNNTPSGYDPKRTRRLLLNRSEISALIGKTKEKGLTLVPLKMYHKNGKIKVEIGLGRNRKKADKRDIIRKREVAREIREGF</sequence>
<dbReference type="GO" id="GO:0070929">
    <property type="term" value="P:trans-translation"/>
    <property type="evidence" value="ECO:0007669"/>
    <property type="project" value="UniProtKB-UniRule"/>
</dbReference>
<dbReference type="SUPFAM" id="SSF74982">
    <property type="entry name" value="Small protein B (SmpB)"/>
    <property type="match status" value="1"/>
</dbReference>
<keyword evidence="2 3" id="KW-0694">RNA-binding</keyword>
<evidence type="ECO:0000256" key="3">
    <source>
        <dbReference type="HAMAP-Rule" id="MF_00023"/>
    </source>
</evidence>
<evidence type="ECO:0000313" key="5">
    <source>
        <dbReference type="Proteomes" id="UP000228812"/>
    </source>
</evidence>
<dbReference type="InterPro" id="IPR000037">
    <property type="entry name" value="SsrA-bd_prot"/>
</dbReference>
<dbReference type="GO" id="GO:0003723">
    <property type="term" value="F:RNA binding"/>
    <property type="evidence" value="ECO:0007669"/>
    <property type="project" value="UniProtKB-UniRule"/>
</dbReference>
<name>A0A2G9Z9L4_9BACT</name>
<dbReference type="Proteomes" id="UP000228812">
    <property type="component" value="Unassembled WGS sequence"/>
</dbReference>